<gene>
    <name evidence="2" type="ORF">Tci_016184</name>
</gene>
<organism evidence="2">
    <name type="scientific">Tanacetum cinerariifolium</name>
    <name type="common">Dalmatian daisy</name>
    <name type="synonym">Chrysanthemum cinerariifolium</name>
    <dbReference type="NCBI Taxonomy" id="118510"/>
    <lineage>
        <taxon>Eukaryota</taxon>
        <taxon>Viridiplantae</taxon>
        <taxon>Streptophyta</taxon>
        <taxon>Embryophyta</taxon>
        <taxon>Tracheophyta</taxon>
        <taxon>Spermatophyta</taxon>
        <taxon>Magnoliopsida</taxon>
        <taxon>eudicotyledons</taxon>
        <taxon>Gunneridae</taxon>
        <taxon>Pentapetalae</taxon>
        <taxon>asterids</taxon>
        <taxon>campanulids</taxon>
        <taxon>Asterales</taxon>
        <taxon>Asteraceae</taxon>
        <taxon>Asteroideae</taxon>
        <taxon>Anthemideae</taxon>
        <taxon>Anthemidinae</taxon>
        <taxon>Tanacetum</taxon>
    </lineage>
</organism>
<evidence type="ECO:0000256" key="1">
    <source>
        <dbReference type="SAM" id="MobiDB-lite"/>
    </source>
</evidence>
<dbReference type="AlphaFoldDB" id="A0A6L2K4C3"/>
<reference evidence="2" key="1">
    <citation type="journal article" date="2019" name="Sci. Rep.">
        <title>Draft genome of Tanacetum cinerariifolium, the natural source of mosquito coil.</title>
        <authorList>
            <person name="Yamashiro T."/>
            <person name="Shiraishi A."/>
            <person name="Satake H."/>
            <person name="Nakayama K."/>
        </authorList>
    </citation>
    <scope>NUCLEOTIDE SEQUENCE</scope>
</reference>
<accession>A0A6L2K4C3</accession>
<comment type="caution">
    <text evidence="2">The sequence shown here is derived from an EMBL/GenBank/DDBJ whole genome shotgun (WGS) entry which is preliminary data.</text>
</comment>
<protein>
    <submittedName>
        <fullName evidence="2">Uncharacterized protein</fullName>
    </submittedName>
</protein>
<sequence length="192" mass="22048">MLKKGMYDSWKTRIMLYIQGKENGEMLIDSIKNGTFKLAKKITAKANDGVMNITREQTPDDLAPKDRGEGHIAKQCTTKKRLKDSEWFKEKMLLAQAQEARAELHEKQQDFLANRLEENDDYCDDQATASAIFMASLSPARSLNDDTVGLTYDSNTLFEVPDYDTYHDEDVPDYDVKETEYKDHSVSHDDSY</sequence>
<feature type="region of interest" description="Disordered" evidence="1">
    <location>
        <begin position="168"/>
        <end position="192"/>
    </location>
</feature>
<name>A0A6L2K4C3_TANCI</name>
<dbReference type="EMBL" id="BKCJ010001813">
    <property type="protein sequence ID" value="GEU44206.1"/>
    <property type="molecule type" value="Genomic_DNA"/>
</dbReference>
<evidence type="ECO:0000313" key="2">
    <source>
        <dbReference type="EMBL" id="GEU44206.1"/>
    </source>
</evidence>
<proteinExistence type="predicted"/>